<dbReference type="Proteomes" id="UP000004994">
    <property type="component" value="Chromosome 11"/>
</dbReference>
<reference evidence="2" key="1">
    <citation type="journal article" date="2012" name="Nature">
        <title>The tomato genome sequence provides insights into fleshy fruit evolution.</title>
        <authorList>
            <consortium name="Tomato Genome Consortium"/>
        </authorList>
    </citation>
    <scope>NUCLEOTIDE SEQUENCE [LARGE SCALE GENOMIC DNA]</scope>
    <source>
        <strain evidence="2">cv. Heinz 1706</strain>
    </source>
</reference>
<dbReference type="InterPro" id="IPR052343">
    <property type="entry name" value="Retrotransposon-Effector_Assoc"/>
</dbReference>
<dbReference type="Gramene" id="Solyc11g064785.1.1">
    <property type="protein sequence ID" value="Solyc11g064785.1.1"/>
    <property type="gene ID" value="Solyc11g064785.1"/>
</dbReference>
<dbReference type="PANTHER" id="PTHR46890">
    <property type="entry name" value="NON-LTR RETROLELEMENT REVERSE TRANSCRIPTASE-LIKE PROTEIN-RELATED"/>
    <property type="match status" value="1"/>
</dbReference>
<evidence type="ECO:0000313" key="2">
    <source>
        <dbReference type="EnsemblPlants" id="Solyc11g064785.1.1"/>
    </source>
</evidence>
<accession>A0A3Q7IXR0</accession>
<organism evidence="2">
    <name type="scientific">Solanum lycopersicum</name>
    <name type="common">Tomato</name>
    <name type="synonym">Lycopersicon esculentum</name>
    <dbReference type="NCBI Taxonomy" id="4081"/>
    <lineage>
        <taxon>Eukaryota</taxon>
        <taxon>Viridiplantae</taxon>
        <taxon>Streptophyta</taxon>
        <taxon>Embryophyta</taxon>
        <taxon>Tracheophyta</taxon>
        <taxon>Spermatophyta</taxon>
        <taxon>Magnoliopsida</taxon>
        <taxon>eudicotyledons</taxon>
        <taxon>Gunneridae</taxon>
        <taxon>Pentapetalae</taxon>
        <taxon>asterids</taxon>
        <taxon>lamiids</taxon>
        <taxon>Solanales</taxon>
        <taxon>Solanaceae</taxon>
        <taxon>Solanoideae</taxon>
        <taxon>Solaneae</taxon>
        <taxon>Solanum</taxon>
        <taxon>Solanum subgen. Lycopersicon</taxon>
    </lineage>
</organism>
<dbReference type="STRING" id="4081.A0A3Q7IXR0"/>
<evidence type="ECO:0000313" key="3">
    <source>
        <dbReference type="Proteomes" id="UP000004994"/>
    </source>
</evidence>
<dbReference type="InterPro" id="IPR000477">
    <property type="entry name" value="RT_dom"/>
</dbReference>
<dbReference type="AlphaFoldDB" id="A0A3Q7IXR0"/>
<dbReference type="InParanoid" id="A0A3Q7IXR0"/>
<sequence length="489" mass="57659">MEYTIERNEEQVLTIKVQNQGLDIEVSISLEIIALEEVIKVNETQFELDPSGTNREKLHRSQVELRKHLQREEEFWKQKAGMEWFKEGERNTKFFHTIVKGRRKRMRFTKQEDNEDFKLLKELPVVINDEMNEELQSMPTKEEVKRAVMGLNKKVTVNTFSYLRHISLSNFVNKIFSRIIHERLKIVLPGIISPEQTGFVQWRSIVENVLLVQEIITEIRKRGKSPNLVIKLDMMKAYERVEWLFMTKVLRRLGFGENLIDMLGDLYTITGVDFEWDDSYTKVEELTNQGEWNVEVLQDILPLQLEEYIIQHIHPLTGKEEKDTPCWMLDSGGSFTVKATWQSKHIRTPIKRSYNGMVGSRYKKTLRPFYRALPSFVIWEIYETQREENISVTNHIHFHLRHPRRKGPSDCPGMLRVLENYRPMMKVIKVLWECPPEGWLKHNTGAVSRGNLGLSSYAFCLRNHRGDIKYAEGGSMENTTNMWRKKKLS</sequence>
<reference evidence="2" key="2">
    <citation type="submission" date="2019-01" db="UniProtKB">
        <authorList>
            <consortium name="EnsemblPlants"/>
        </authorList>
    </citation>
    <scope>IDENTIFICATION</scope>
    <source>
        <strain evidence="2">cv. Heinz 1706</strain>
    </source>
</reference>
<evidence type="ECO:0000259" key="1">
    <source>
        <dbReference type="Pfam" id="PF00078"/>
    </source>
</evidence>
<dbReference type="Pfam" id="PF00078">
    <property type="entry name" value="RVT_1"/>
    <property type="match status" value="1"/>
</dbReference>
<keyword evidence="3" id="KW-1185">Reference proteome</keyword>
<feature type="domain" description="Reverse transcriptase" evidence="1">
    <location>
        <begin position="163"/>
        <end position="276"/>
    </location>
</feature>
<dbReference type="EnsemblPlants" id="Solyc11g064785.1.1">
    <property type="protein sequence ID" value="Solyc11g064785.1.1"/>
    <property type="gene ID" value="Solyc11g064785.1"/>
</dbReference>
<dbReference type="PANTHER" id="PTHR46890:SF40">
    <property type="entry name" value="REVERSE TRANSCRIPTASE DOMAIN-CONTAINING PROTEIN"/>
    <property type="match status" value="1"/>
</dbReference>
<protein>
    <recommendedName>
        <fullName evidence="1">Reverse transcriptase domain-containing protein</fullName>
    </recommendedName>
</protein>
<name>A0A3Q7IXR0_SOLLC</name>
<proteinExistence type="predicted"/>